<dbReference type="PANTHER" id="PTHR43353">
    <property type="entry name" value="SUCCINATE-SEMIALDEHYDE DEHYDROGENASE, MITOCHONDRIAL"/>
    <property type="match status" value="1"/>
</dbReference>
<dbReference type="GO" id="GO:0009450">
    <property type="term" value="P:gamma-aminobutyric acid catabolic process"/>
    <property type="evidence" value="ECO:0007669"/>
    <property type="project" value="TreeGrafter"/>
</dbReference>
<dbReference type="Gene3D" id="3.40.605.10">
    <property type="entry name" value="Aldehyde Dehydrogenase, Chain A, domain 1"/>
    <property type="match status" value="1"/>
</dbReference>
<dbReference type="AlphaFoldDB" id="U6LDL7"/>
<dbReference type="InterPro" id="IPR015590">
    <property type="entry name" value="Aldehyde_DH_dom"/>
</dbReference>
<evidence type="ECO:0000256" key="5">
    <source>
        <dbReference type="RuleBase" id="RU003345"/>
    </source>
</evidence>
<evidence type="ECO:0000313" key="9">
    <source>
        <dbReference type="Proteomes" id="UP000030750"/>
    </source>
</evidence>
<feature type="compositionally biased region" description="Low complexity" evidence="6">
    <location>
        <begin position="445"/>
        <end position="467"/>
    </location>
</feature>
<name>U6LDL7_9EIME</name>
<dbReference type="Proteomes" id="UP000030750">
    <property type="component" value="Unassembled WGS sequence"/>
</dbReference>
<evidence type="ECO:0000256" key="3">
    <source>
        <dbReference type="ARBA" id="ARBA00023002"/>
    </source>
</evidence>
<feature type="region of interest" description="Disordered" evidence="6">
    <location>
        <begin position="73"/>
        <end position="102"/>
    </location>
</feature>
<feature type="region of interest" description="Disordered" evidence="6">
    <location>
        <begin position="445"/>
        <end position="468"/>
    </location>
</feature>
<evidence type="ECO:0000256" key="6">
    <source>
        <dbReference type="SAM" id="MobiDB-lite"/>
    </source>
</evidence>
<dbReference type="InterPro" id="IPR029510">
    <property type="entry name" value="Ald_DH_CS_GLU"/>
</dbReference>
<dbReference type="PROSITE" id="PS00687">
    <property type="entry name" value="ALDEHYDE_DEHYDR_GLU"/>
    <property type="match status" value="1"/>
</dbReference>
<dbReference type="GO" id="GO:0004777">
    <property type="term" value="F:succinate-semialdehyde dehydrogenase (NAD+) activity"/>
    <property type="evidence" value="ECO:0007669"/>
    <property type="project" value="TreeGrafter"/>
</dbReference>
<comment type="pathway">
    <text evidence="1">Amino-acid degradation; 4-aminobutanoate degradation.</text>
</comment>
<feature type="compositionally biased region" description="Low complexity" evidence="6">
    <location>
        <begin position="78"/>
        <end position="93"/>
    </location>
</feature>
<dbReference type="InterPro" id="IPR050740">
    <property type="entry name" value="Aldehyde_DH_Superfamily"/>
</dbReference>
<dbReference type="InterPro" id="IPR016162">
    <property type="entry name" value="Ald_DH_N"/>
</dbReference>
<evidence type="ECO:0000256" key="4">
    <source>
        <dbReference type="PROSITE-ProRule" id="PRU10007"/>
    </source>
</evidence>
<evidence type="ECO:0000313" key="8">
    <source>
        <dbReference type="EMBL" id="CDJ45855.1"/>
    </source>
</evidence>
<dbReference type="VEuPathDB" id="ToxoDB:EBH_0062210"/>
<reference evidence="8" key="1">
    <citation type="submission" date="2013-10" db="EMBL/GenBank/DDBJ databases">
        <title>Genomic analysis of the causative agents of coccidiosis in chickens.</title>
        <authorList>
            <person name="Reid A.J."/>
            <person name="Blake D."/>
            <person name="Billington K."/>
            <person name="Browne H."/>
            <person name="Dunn M."/>
            <person name="Hung S."/>
            <person name="Kawahara F."/>
            <person name="Miranda-Saavedra D."/>
            <person name="Mourier T."/>
            <person name="Nagra H."/>
            <person name="Otto T.D."/>
            <person name="Rawlings N."/>
            <person name="Sanchez A."/>
            <person name="Sanders M."/>
            <person name="Subramaniam C."/>
            <person name="Tay Y."/>
            <person name="Dear P."/>
            <person name="Doerig C."/>
            <person name="Gruber A."/>
            <person name="Parkinson J."/>
            <person name="Shirley M."/>
            <person name="Wan K.L."/>
            <person name="Berriman M."/>
            <person name="Tomley F."/>
            <person name="Pain A."/>
        </authorList>
    </citation>
    <scope>NUCLEOTIDE SEQUENCE [LARGE SCALE GENOMIC DNA]</scope>
    <source>
        <strain evidence="8">Houghton</strain>
    </source>
</reference>
<sequence>MVLCLHRLRDGVLSLEFGGPFYKRCCSCSSCSSSCSNSSSNCRGRGFSTQAGESPPEVTPAIIGSQLVRDPYEPLPTSSSSSSSSSNSSSSSSEVCGGPEPYVTVRDPSTGEVIGRTPNLGAAWVHAAVAAAAAAQRVWGGSSVLLRSNLLLQWHRLVEERKEALSRLITAETGKPIQESRQEVMYAASYIRWSAEEVRRMNGVVIPAADSSSSSSSSSRKLQFTVKEPLGVCALITPFNFPIAMAARKAAAALAAGNACVLHPSEETPLSALALAAAAREAGLAAGLLNVVPSCRAGAAAFAAAVAAEEAVALLSFTGSTAVGRQLYRQAAATTKRLLLELGGNAPFIVFPDADIDAAAWGLAAAKLRCAGQACVSANRVYVHRSIFNEFSKVATRVFKQQVVGPGKQHGVSVGPLINAAAVERAHKLVQDACSKGAKMLLGNNNNSSSSSSSSSSSGSSSGSSSSKGGYFFPVTVLDCREVDASARVCAEELFAPIVCLYEFEEEEKLLSSCNATETGLAAYIFSNDINKTLRVSASLQVGMVGVNTGLISTCEIPFGGCKSSGFGREGSVFCLDDYTNTKVVVIKH</sequence>
<evidence type="ECO:0000259" key="7">
    <source>
        <dbReference type="Pfam" id="PF00171"/>
    </source>
</evidence>
<organism evidence="8 9">
    <name type="scientific">Eimeria brunetti</name>
    <dbReference type="NCBI Taxonomy" id="51314"/>
    <lineage>
        <taxon>Eukaryota</taxon>
        <taxon>Sar</taxon>
        <taxon>Alveolata</taxon>
        <taxon>Apicomplexa</taxon>
        <taxon>Conoidasida</taxon>
        <taxon>Coccidia</taxon>
        <taxon>Eucoccidiorida</taxon>
        <taxon>Eimeriorina</taxon>
        <taxon>Eimeriidae</taxon>
        <taxon>Eimeria</taxon>
    </lineage>
</organism>
<evidence type="ECO:0000256" key="2">
    <source>
        <dbReference type="ARBA" id="ARBA00009986"/>
    </source>
</evidence>
<dbReference type="InterPro" id="IPR016161">
    <property type="entry name" value="Ald_DH/histidinol_DH"/>
</dbReference>
<dbReference type="FunFam" id="3.40.605.10:FF:000007">
    <property type="entry name" value="NAD/NADP-dependent betaine aldehyde dehydrogenase"/>
    <property type="match status" value="1"/>
</dbReference>
<gene>
    <name evidence="8" type="ORF">EBH_0062210</name>
</gene>
<keyword evidence="3 5" id="KW-0560">Oxidoreductase</keyword>
<protein>
    <submittedName>
        <fullName evidence="8">Succinate-semialdehyde dehydrogenase, putative</fullName>
    </submittedName>
</protein>
<feature type="domain" description="Aldehyde dehydrogenase" evidence="7">
    <location>
        <begin position="103"/>
        <end position="585"/>
    </location>
</feature>
<dbReference type="SUPFAM" id="SSF53720">
    <property type="entry name" value="ALDH-like"/>
    <property type="match status" value="1"/>
</dbReference>
<dbReference type="OrthoDB" id="310895at2759"/>
<proteinExistence type="inferred from homology"/>
<feature type="active site" evidence="4">
    <location>
        <position position="341"/>
    </location>
</feature>
<dbReference type="PANTHER" id="PTHR43353:SF5">
    <property type="entry name" value="SUCCINATE-SEMIALDEHYDE DEHYDROGENASE, MITOCHONDRIAL"/>
    <property type="match status" value="1"/>
</dbReference>
<dbReference type="InterPro" id="IPR016163">
    <property type="entry name" value="Ald_DH_C"/>
</dbReference>
<dbReference type="Gene3D" id="3.40.309.10">
    <property type="entry name" value="Aldehyde Dehydrogenase, Chain A, domain 2"/>
    <property type="match status" value="1"/>
</dbReference>
<reference evidence="8" key="2">
    <citation type="submission" date="2013-10" db="EMBL/GenBank/DDBJ databases">
        <authorList>
            <person name="Aslett M."/>
        </authorList>
    </citation>
    <scope>NUCLEOTIDE SEQUENCE [LARGE SCALE GENOMIC DNA]</scope>
    <source>
        <strain evidence="8">Houghton</strain>
    </source>
</reference>
<comment type="similarity">
    <text evidence="2 5">Belongs to the aldehyde dehydrogenase family.</text>
</comment>
<dbReference type="Pfam" id="PF00171">
    <property type="entry name" value="Aldedh"/>
    <property type="match status" value="1"/>
</dbReference>
<dbReference type="FunFam" id="3.40.309.10:FF:000004">
    <property type="entry name" value="Succinate-semialdehyde dehydrogenase I"/>
    <property type="match status" value="1"/>
</dbReference>
<dbReference type="EMBL" id="HG710217">
    <property type="protein sequence ID" value="CDJ45855.1"/>
    <property type="molecule type" value="Genomic_DNA"/>
</dbReference>
<evidence type="ECO:0000256" key="1">
    <source>
        <dbReference type="ARBA" id="ARBA00005176"/>
    </source>
</evidence>
<accession>U6LDL7</accession>
<keyword evidence="9" id="KW-1185">Reference proteome</keyword>